<evidence type="ECO:0000313" key="3">
    <source>
        <dbReference type="Proteomes" id="UP000176339"/>
    </source>
</evidence>
<dbReference type="Proteomes" id="UP000176339">
    <property type="component" value="Unassembled WGS sequence"/>
</dbReference>
<protein>
    <submittedName>
        <fullName evidence="2">Uncharacterized protein</fullName>
    </submittedName>
</protein>
<name>A0A1F5NZQ4_9BACT</name>
<organism evidence="2 3">
    <name type="scientific">Candidatus Doudnabacteria bacterium RIFCSPHIGHO2_01_FULL_49_9</name>
    <dbReference type="NCBI Taxonomy" id="1817827"/>
    <lineage>
        <taxon>Bacteria</taxon>
        <taxon>Candidatus Doudnaibacteriota</taxon>
    </lineage>
</organism>
<dbReference type="AlphaFoldDB" id="A0A1F5NZQ4"/>
<feature type="transmembrane region" description="Helical" evidence="1">
    <location>
        <begin position="6"/>
        <end position="25"/>
    </location>
</feature>
<keyword evidence="1" id="KW-0472">Membrane</keyword>
<evidence type="ECO:0000313" key="2">
    <source>
        <dbReference type="EMBL" id="OGE82870.1"/>
    </source>
</evidence>
<gene>
    <name evidence="2" type="ORF">A2846_03390</name>
</gene>
<proteinExistence type="predicted"/>
<dbReference type="EMBL" id="MFEN01000061">
    <property type="protein sequence ID" value="OGE82870.1"/>
    <property type="molecule type" value="Genomic_DNA"/>
</dbReference>
<sequence>MEDKKHVYTIIGLLVVVIVLLVMILNKINTPAADLVSDAGANVMTCKENIDGWNKKYSSKGPALTDSQRNELSAILADCTSKIGESY</sequence>
<keyword evidence="1" id="KW-1133">Transmembrane helix</keyword>
<keyword evidence="1" id="KW-0812">Transmembrane</keyword>
<reference evidence="2 3" key="1">
    <citation type="journal article" date="2016" name="Nat. Commun.">
        <title>Thousands of microbial genomes shed light on interconnected biogeochemical processes in an aquifer system.</title>
        <authorList>
            <person name="Anantharaman K."/>
            <person name="Brown C.T."/>
            <person name="Hug L.A."/>
            <person name="Sharon I."/>
            <person name="Castelle C.J."/>
            <person name="Probst A.J."/>
            <person name="Thomas B.C."/>
            <person name="Singh A."/>
            <person name="Wilkins M.J."/>
            <person name="Karaoz U."/>
            <person name="Brodie E.L."/>
            <person name="Williams K.H."/>
            <person name="Hubbard S.S."/>
            <person name="Banfield J.F."/>
        </authorList>
    </citation>
    <scope>NUCLEOTIDE SEQUENCE [LARGE SCALE GENOMIC DNA]</scope>
</reference>
<evidence type="ECO:0000256" key="1">
    <source>
        <dbReference type="SAM" id="Phobius"/>
    </source>
</evidence>
<comment type="caution">
    <text evidence="2">The sequence shown here is derived from an EMBL/GenBank/DDBJ whole genome shotgun (WGS) entry which is preliminary data.</text>
</comment>
<accession>A0A1F5NZQ4</accession>